<feature type="non-terminal residue" evidence="1">
    <location>
        <position position="1"/>
    </location>
</feature>
<organism evidence="1 2">
    <name type="scientific">Pristionchus entomophagus</name>
    <dbReference type="NCBI Taxonomy" id="358040"/>
    <lineage>
        <taxon>Eukaryota</taxon>
        <taxon>Metazoa</taxon>
        <taxon>Ecdysozoa</taxon>
        <taxon>Nematoda</taxon>
        <taxon>Chromadorea</taxon>
        <taxon>Rhabditida</taxon>
        <taxon>Rhabditina</taxon>
        <taxon>Diplogasteromorpha</taxon>
        <taxon>Diplogasteroidea</taxon>
        <taxon>Neodiplogasteridae</taxon>
        <taxon>Pristionchus</taxon>
    </lineage>
</organism>
<protein>
    <submittedName>
        <fullName evidence="1">Uncharacterized protein</fullName>
    </submittedName>
</protein>
<evidence type="ECO:0000313" key="2">
    <source>
        <dbReference type="Proteomes" id="UP001432027"/>
    </source>
</evidence>
<accession>A0AAV5UFE3</accession>
<name>A0AAV5UFE3_9BILA</name>
<dbReference type="AlphaFoldDB" id="A0AAV5UFE3"/>
<dbReference type="EMBL" id="BTSX01000006">
    <property type="protein sequence ID" value="GMT05686.1"/>
    <property type="molecule type" value="Genomic_DNA"/>
</dbReference>
<keyword evidence="2" id="KW-1185">Reference proteome</keyword>
<comment type="caution">
    <text evidence="1">The sequence shown here is derived from an EMBL/GenBank/DDBJ whole genome shotgun (WGS) entry which is preliminary data.</text>
</comment>
<proteinExistence type="predicted"/>
<sequence length="461" mass="53268">SMPTEAERLDHIAARLASLFNGERSAGESNPACVTIYNEFLKEIGREYIDEEGGPDLECMLKEIQPEKVNVVDDEKEGEYSLPADDFFYGIGWVAYSRQDEITDYDVLQHPLGEMVSDKEFRAVCPPIFFSWCILLLEKLAMAMDREATSTDFVESTDQMLNAVYFYLYERTDTTPPQMIMDNALRIMRSASKVVNKPKFWPSYLRIIVTRCLRTREIPFAIQEMCYKLTCQAAWMLGPRFWSNDEQFVRVVAAMVAIHWRLMLEGLADREPLVSAYSLFLEIFLVCEERNRISDQTAICVASNCKEIMESVAGYIKGEDQNPEPIREGQRYIVTALMSTLVSTGAFQMIHEDDEKAIVDWWLKHSIDQSDMFRQLMLCSTFIRQLDSRVMTALAGYYERCVSGDVPEEEADMMVLHWVVKLIQEKRTDFYDKTTLSDCVARLERVRTPKKYVDALKKLKC</sequence>
<evidence type="ECO:0000313" key="1">
    <source>
        <dbReference type="EMBL" id="GMT05686.1"/>
    </source>
</evidence>
<dbReference type="Proteomes" id="UP001432027">
    <property type="component" value="Unassembled WGS sequence"/>
</dbReference>
<gene>
    <name evidence="1" type="ORF">PENTCL1PPCAC_27860</name>
</gene>
<reference evidence="1" key="1">
    <citation type="submission" date="2023-10" db="EMBL/GenBank/DDBJ databases">
        <title>Genome assembly of Pristionchus species.</title>
        <authorList>
            <person name="Yoshida K."/>
            <person name="Sommer R.J."/>
        </authorList>
    </citation>
    <scope>NUCLEOTIDE SEQUENCE</scope>
    <source>
        <strain evidence="1">RS0144</strain>
    </source>
</reference>